<reference evidence="9" key="1">
    <citation type="submission" date="2020-05" db="EMBL/GenBank/DDBJ databases">
        <title>Phylogenomic resolution of chytrid fungi.</title>
        <authorList>
            <person name="Stajich J.E."/>
            <person name="Amses K."/>
            <person name="Simmons R."/>
            <person name="Seto K."/>
            <person name="Myers J."/>
            <person name="Bonds A."/>
            <person name="Quandt C.A."/>
            <person name="Barry K."/>
            <person name="Liu P."/>
            <person name="Grigoriev I."/>
            <person name="Longcore J.E."/>
            <person name="James T.Y."/>
        </authorList>
    </citation>
    <scope>NUCLEOTIDE SEQUENCE</scope>
    <source>
        <strain evidence="9">JEL0379</strain>
    </source>
</reference>
<keyword evidence="3 7" id="KW-0489">Methyltransferase</keyword>
<evidence type="ECO:0000256" key="6">
    <source>
        <dbReference type="ARBA" id="ARBA00048612"/>
    </source>
</evidence>
<gene>
    <name evidence="9" type="ORF">HDU87_003017</name>
</gene>
<keyword evidence="10" id="KW-1185">Reference proteome</keyword>
<dbReference type="AlphaFoldDB" id="A0AAD5TMC2"/>
<comment type="subcellular location">
    <subcellularLocation>
        <location evidence="1 7">Mitochondrion</location>
    </subcellularLocation>
</comment>
<dbReference type="Pfam" id="PF02636">
    <property type="entry name" value="Methyltransf_28"/>
    <property type="match status" value="1"/>
</dbReference>
<evidence type="ECO:0000313" key="10">
    <source>
        <dbReference type="Proteomes" id="UP001212152"/>
    </source>
</evidence>
<evidence type="ECO:0000256" key="2">
    <source>
        <dbReference type="ARBA" id="ARBA00005891"/>
    </source>
</evidence>
<dbReference type="SUPFAM" id="SSF53335">
    <property type="entry name" value="S-adenosyl-L-methionine-dependent methyltransferases"/>
    <property type="match status" value="1"/>
</dbReference>
<evidence type="ECO:0000256" key="3">
    <source>
        <dbReference type="ARBA" id="ARBA00022603"/>
    </source>
</evidence>
<dbReference type="EMBL" id="JADGJQ010000021">
    <property type="protein sequence ID" value="KAJ3179407.1"/>
    <property type="molecule type" value="Genomic_DNA"/>
</dbReference>
<evidence type="ECO:0000256" key="4">
    <source>
        <dbReference type="ARBA" id="ARBA00022679"/>
    </source>
</evidence>
<feature type="compositionally biased region" description="Low complexity" evidence="8">
    <location>
        <begin position="386"/>
        <end position="398"/>
    </location>
</feature>
<dbReference type="EC" id="2.1.1.320" evidence="7"/>
<evidence type="ECO:0000256" key="5">
    <source>
        <dbReference type="ARBA" id="ARBA00023128"/>
    </source>
</evidence>
<organism evidence="9 10">
    <name type="scientific">Geranomyces variabilis</name>
    <dbReference type="NCBI Taxonomy" id="109894"/>
    <lineage>
        <taxon>Eukaryota</taxon>
        <taxon>Fungi</taxon>
        <taxon>Fungi incertae sedis</taxon>
        <taxon>Chytridiomycota</taxon>
        <taxon>Chytridiomycota incertae sedis</taxon>
        <taxon>Chytridiomycetes</taxon>
        <taxon>Spizellomycetales</taxon>
        <taxon>Powellomycetaceae</taxon>
        <taxon>Geranomyces</taxon>
    </lineage>
</organism>
<evidence type="ECO:0000256" key="8">
    <source>
        <dbReference type="SAM" id="MobiDB-lite"/>
    </source>
</evidence>
<comment type="function">
    <text evidence="7">Arginine methyltransferase involved in the assembly or stability of mitochondrial NADH:ubiquinone oxidoreductase complex (complex I).</text>
</comment>
<comment type="caution">
    <text evidence="9">The sequence shown here is derived from an EMBL/GenBank/DDBJ whole genome shotgun (WGS) entry which is preliminary data.</text>
</comment>
<dbReference type="Proteomes" id="UP001212152">
    <property type="component" value="Unassembled WGS sequence"/>
</dbReference>
<evidence type="ECO:0000256" key="1">
    <source>
        <dbReference type="ARBA" id="ARBA00004173"/>
    </source>
</evidence>
<accession>A0AAD5TMC2</accession>
<feature type="region of interest" description="Disordered" evidence="8">
    <location>
        <begin position="371"/>
        <end position="404"/>
    </location>
</feature>
<comment type="similarity">
    <text evidence="2 7">Belongs to the NDUFAF7 family.</text>
</comment>
<dbReference type="Gene3D" id="3.40.50.12710">
    <property type="match status" value="1"/>
</dbReference>
<name>A0AAD5TMC2_9FUNG</name>
<keyword evidence="5 7" id="KW-0496">Mitochondrion</keyword>
<evidence type="ECO:0000313" key="9">
    <source>
        <dbReference type="EMBL" id="KAJ3179407.1"/>
    </source>
</evidence>
<dbReference type="GO" id="GO:0032981">
    <property type="term" value="P:mitochondrial respiratory chain complex I assembly"/>
    <property type="evidence" value="ECO:0007669"/>
    <property type="project" value="TreeGrafter"/>
</dbReference>
<dbReference type="InterPro" id="IPR029063">
    <property type="entry name" value="SAM-dependent_MTases_sf"/>
</dbReference>
<sequence length="404" mass="44418">MLEQIRFGGPMSVAQYMRSALTHPLGGYYMKRDVFGAAGDFTTSPEISQMFGELIGIWFITHWQALGSPNDIQIVEMGPGRGTLMADMLRALGSFPQVMKTIRGVHMVDASPHLRQVQAKKLEPSAEVSGDTATVTRQDGLAVHWHESLDTVPEGVCTMFIAHEFFDAMPVYKFQLTDAGWREIMVTIDESPNSPHHFAFVLSEGPTKASKTIMAYENFQNKYKVGDRIEVAPDSYAVSNRIAKRIKESGGGALFVDYGRDYALGDSLRGIAKHDFVNVLSKPGESDISADVDFRFLRESTKDLAAAHGPITQSTFLRSMGITARMQMLLKDADGPKRKDLASGFDRLVSPEGMGTVYKFLALTPLDSPVPYPFQPDPLMEEQESEGTASSSASATQSDDIGRK</sequence>
<dbReference type="GO" id="GO:0005739">
    <property type="term" value="C:mitochondrion"/>
    <property type="evidence" value="ECO:0007669"/>
    <property type="project" value="UniProtKB-SubCell"/>
</dbReference>
<evidence type="ECO:0000256" key="7">
    <source>
        <dbReference type="RuleBase" id="RU364114"/>
    </source>
</evidence>
<proteinExistence type="inferred from homology"/>
<dbReference type="GO" id="GO:0035243">
    <property type="term" value="F:protein-arginine omega-N symmetric methyltransferase activity"/>
    <property type="evidence" value="ECO:0007669"/>
    <property type="project" value="UniProtKB-EC"/>
</dbReference>
<dbReference type="PANTHER" id="PTHR12049:SF7">
    <property type="entry name" value="PROTEIN ARGININE METHYLTRANSFERASE NDUFAF7, MITOCHONDRIAL"/>
    <property type="match status" value="1"/>
</dbReference>
<dbReference type="GO" id="GO:0032259">
    <property type="term" value="P:methylation"/>
    <property type="evidence" value="ECO:0007669"/>
    <property type="project" value="UniProtKB-KW"/>
</dbReference>
<protein>
    <recommendedName>
        <fullName evidence="7">Protein arginine methyltransferase NDUFAF7</fullName>
        <ecNumber evidence="7">2.1.1.320</ecNumber>
    </recommendedName>
</protein>
<keyword evidence="4 7" id="KW-0808">Transferase</keyword>
<dbReference type="InterPro" id="IPR038375">
    <property type="entry name" value="NDUFAF7_sf"/>
</dbReference>
<dbReference type="InterPro" id="IPR003788">
    <property type="entry name" value="NDUFAF7"/>
</dbReference>
<dbReference type="PANTHER" id="PTHR12049">
    <property type="entry name" value="PROTEIN ARGININE METHYLTRANSFERASE NDUFAF7, MITOCHONDRIAL"/>
    <property type="match status" value="1"/>
</dbReference>
<comment type="catalytic activity">
    <reaction evidence="6 7">
        <text>L-arginyl-[protein] + 2 S-adenosyl-L-methionine = N(omega),N(omega)'-dimethyl-L-arginyl-[protein] + 2 S-adenosyl-L-homocysteine + 2 H(+)</text>
        <dbReference type="Rhea" id="RHEA:48108"/>
        <dbReference type="Rhea" id="RHEA-COMP:10532"/>
        <dbReference type="Rhea" id="RHEA-COMP:11992"/>
        <dbReference type="ChEBI" id="CHEBI:15378"/>
        <dbReference type="ChEBI" id="CHEBI:29965"/>
        <dbReference type="ChEBI" id="CHEBI:57856"/>
        <dbReference type="ChEBI" id="CHEBI:59789"/>
        <dbReference type="ChEBI" id="CHEBI:88221"/>
        <dbReference type="EC" id="2.1.1.320"/>
    </reaction>
</comment>